<keyword evidence="2" id="KW-1185">Reference proteome</keyword>
<gene>
    <name evidence="1" type="ORF">H6A12_12865</name>
</gene>
<evidence type="ECO:0000313" key="2">
    <source>
        <dbReference type="Proteomes" id="UP000774750"/>
    </source>
</evidence>
<reference evidence="1" key="1">
    <citation type="submission" date="2020-08" db="EMBL/GenBank/DDBJ databases">
        <authorList>
            <person name="Cejkova D."/>
            <person name="Kubasova T."/>
            <person name="Jahodarova E."/>
            <person name="Rychlik I."/>
        </authorList>
    </citation>
    <scope>NUCLEOTIDE SEQUENCE</scope>
    <source>
        <strain evidence="1">An559</strain>
    </source>
</reference>
<accession>A0A939BF34</accession>
<proteinExistence type="predicted"/>
<dbReference type="AlphaFoldDB" id="A0A939BF34"/>
<name>A0A939BF34_9FIRM</name>
<comment type="caution">
    <text evidence="1">The sequence shown here is derived from an EMBL/GenBank/DDBJ whole genome shotgun (WGS) entry which is preliminary data.</text>
</comment>
<protein>
    <submittedName>
        <fullName evidence="1">Uncharacterized protein</fullName>
    </submittedName>
</protein>
<evidence type="ECO:0000313" key="1">
    <source>
        <dbReference type="EMBL" id="MBM6922030.1"/>
    </source>
</evidence>
<dbReference type="RefSeq" id="WP_204448411.1">
    <property type="nucleotide sequence ID" value="NZ_JACJKY010000044.1"/>
</dbReference>
<dbReference type="EMBL" id="JACJKY010000044">
    <property type="protein sequence ID" value="MBM6922030.1"/>
    <property type="molecule type" value="Genomic_DNA"/>
</dbReference>
<sequence length="122" mass="13335">MIAFLPIREKQLVQSLAQKEGVSASFGYAVFENDAPAAYILYEICGEEGVLVCIGGEYDRLIAEGLIRAVFSSLYDANISRARFLDGIPGELTRSLGITKDDSRVVESIADVLFHCGCEKCH</sequence>
<organism evidence="1 2">
    <name type="scientific">Merdimmobilis hominis</name>
    <dbReference type="NCBI Taxonomy" id="2897707"/>
    <lineage>
        <taxon>Bacteria</taxon>
        <taxon>Bacillati</taxon>
        <taxon>Bacillota</taxon>
        <taxon>Clostridia</taxon>
        <taxon>Eubacteriales</taxon>
        <taxon>Oscillospiraceae</taxon>
        <taxon>Merdimmobilis</taxon>
    </lineage>
</organism>
<reference evidence="1" key="2">
    <citation type="journal article" date="2021" name="Sci. Rep.">
        <title>The distribution of antibiotic resistance genes in chicken gut microbiota commensals.</title>
        <authorList>
            <person name="Juricova H."/>
            <person name="Matiasovicova J."/>
            <person name="Kubasova T."/>
            <person name="Cejkova D."/>
            <person name="Rychlik I."/>
        </authorList>
    </citation>
    <scope>NUCLEOTIDE SEQUENCE</scope>
    <source>
        <strain evidence="1">An559</strain>
    </source>
</reference>
<dbReference type="Proteomes" id="UP000774750">
    <property type="component" value="Unassembled WGS sequence"/>
</dbReference>